<dbReference type="AlphaFoldDB" id="A0AAE4GAZ0"/>
<protein>
    <submittedName>
        <fullName evidence="1">Uncharacterized protein</fullName>
    </submittedName>
</protein>
<sequence length="167" mass="18619">MNPKTILGDVAAMAAARNQEAIRAYPTTRYWTREKIEALTAPIASGRDGLSVFDVFVNLPANKRLKGNGKSRSTGSYGPLVSNSPNDSWAFQNCNVNYEVPKLHLNVPVDPKVHQAQIYAASKENSSLKFTADVDVEFDFVDCKLSGCTPRITRYEVRSFKFGWDLR</sequence>
<comment type="caution">
    <text evidence="1">The sequence shown here is derived from an EMBL/GenBank/DDBJ whole genome shotgun (WGS) entry which is preliminary data.</text>
</comment>
<accession>A0AAE4GAZ0</accession>
<dbReference type="RefSeq" id="WP_310838596.1">
    <property type="nucleotide sequence ID" value="NZ_JAVLSM010000017.1"/>
</dbReference>
<proteinExistence type="predicted"/>
<organism evidence="1">
    <name type="scientific">Herbaspirillum huttiense subsp. nephrolepidis</name>
    <dbReference type="NCBI Taxonomy" id="3075126"/>
    <lineage>
        <taxon>Bacteria</taxon>
        <taxon>Pseudomonadati</taxon>
        <taxon>Pseudomonadota</taxon>
        <taxon>Betaproteobacteria</taxon>
        <taxon>Burkholderiales</taxon>
        <taxon>Oxalobacteraceae</taxon>
        <taxon>Herbaspirillum</taxon>
    </lineage>
</organism>
<gene>
    <name evidence="1" type="ORF">RJN63_19340</name>
</gene>
<reference evidence="1" key="1">
    <citation type="submission" date="2023-02" db="EMBL/GenBank/DDBJ databases">
        <title>Description of Herbaspirillum huttiense subsp. nephrolepsisexaltata and Herbaspirillum huttiense subsp. lycopersicon.</title>
        <authorList>
            <person name="Poudel M."/>
            <person name="Sharma A."/>
            <person name="Goss E."/>
            <person name="Tapia J.H."/>
            <person name="Harmon C.M."/>
            <person name="Jones J.B."/>
        </authorList>
    </citation>
    <scope>NUCLEOTIDE SEQUENCE</scope>
    <source>
        <strain evidence="1">NC40101</strain>
    </source>
</reference>
<name>A0AAE4GAZ0_9BURK</name>
<evidence type="ECO:0000313" key="1">
    <source>
        <dbReference type="EMBL" id="MDT0338997.1"/>
    </source>
</evidence>
<dbReference type="EMBL" id="JAVRAA010000011">
    <property type="protein sequence ID" value="MDT0338997.1"/>
    <property type="molecule type" value="Genomic_DNA"/>
</dbReference>